<name>A0A916WGQ3_9BURK</name>
<feature type="domain" description="Extensin-like C-terminal" evidence="3">
    <location>
        <begin position="98"/>
        <end position="282"/>
    </location>
</feature>
<keyword evidence="2" id="KW-1133">Transmembrane helix</keyword>
<feature type="transmembrane region" description="Helical" evidence="2">
    <location>
        <begin position="39"/>
        <end position="59"/>
    </location>
</feature>
<evidence type="ECO:0000256" key="1">
    <source>
        <dbReference type="SAM" id="MobiDB-lite"/>
    </source>
</evidence>
<dbReference type="AlphaFoldDB" id="A0A916WGQ3"/>
<protein>
    <submittedName>
        <fullName evidence="4">Extensin</fullName>
    </submittedName>
</protein>
<keyword evidence="5" id="KW-1185">Reference proteome</keyword>
<dbReference type="Pfam" id="PF06904">
    <property type="entry name" value="Extensin-like_C"/>
    <property type="match status" value="1"/>
</dbReference>
<dbReference type="EMBL" id="BMIG01000006">
    <property type="protein sequence ID" value="GGA99427.1"/>
    <property type="molecule type" value="Genomic_DNA"/>
</dbReference>
<dbReference type="InterPro" id="IPR009683">
    <property type="entry name" value="Extensin-like_C"/>
</dbReference>
<keyword evidence="2" id="KW-0812">Transmembrane</keyword>
<accession>A0A916WGQ3</accession>
<comment type="caution">
    <text evidence="4">The sequence shown here is derived from an EMBL/GenBank/DDBJ whole genome shotgun (WGS) entry which is preliminary data.</text>
</comment>
<gene>
    <name evidence="4" type="ORF">GCM10011496_20640</name>
</gene>
<keyword evidence="2" id="KW-0472">Membrane</keyword>
<organism evidence="4 5">
    <name type="scientific">Polaromonas eurypsychrophila</name>
    <dbReference type="NCBI Taxonomy" id="1614635"/>
    <lineage>
        <taxon>Bacteria</taxon>
        <taxon>Pseudomonadati</taxon>
        <taxon>Pseudomonadota</taxon>
        <taxon>Betaproteobacteria</taxon>
        <taxon>Burkholderiales</taxon>
        <taxon>Comamonadaceae</taxon>
        <taxon>Polaromonas</taxon>
    </lineage>
</organism>
<proteinExistence type="predicted"/>
<feature type="region of interest" description="Disordered" evidence="1">
    <location>
        <begin position="15"/>
        <end position="35"/>
    </location>
</feature>
<evidence type="ECO:0000259" key="3">
    <source>
        <dbReference type="Pfam" id="PF06904"/>
    </source>
</evidence>
<evidence type="ECO:0000313" key="5">
    <source>
        <dbReference type="Proteomes" id="UP000620596"/>
    </source>
</evidence>
<dbReference type="Proteomes" id="UP000620596">
    <property type="component" value="Unassembled WGS sequence"/>
</dbReference>
<evidence type="ECO:0000256" key="2">
    <source>
        <dbReference type="SAM" id="Phobius"/>
    </source>
</evidence>
<sequence length="282" mass="30176">MRFRLADTVLLQGYKQGMSPAPRPHATANQPTSTRSPRWGRWIFALLWGAAVAGGYAVYSGALIIPERFNPWAALDVAAPPNFLTATKLARARGDPARCLAALAQTGMRYSPLPDRVTGPGCGFENAVLLREAGVRIGAPVSLSCPMALSLAMWERHALQSAAVLHTGQRIAAISHLGSYACRNVNRGDGAAPNAPPGNRSQHATADALDIAGFTLTNGKYIAVLRQWQTDDAATVAGSDALFLKEAHRSACRYFNGVLGPDYNAAHRDHFHLETGGYGMCR</sequence>
<reference evidence="4" key="2">
    <citation type="submission" date="2020-09" db="EMBL/GenBank/DDBJ databases">
        <authorList>
            <person name="Sun Q."/>
            <person name="Zhou Y."/>
        </authorList>
    </citation>
    <scope>NUCLEOTIDE SEQUENCE</scope>
    <source>
        <strain evidence="4">CGMCC 1.15322</strain>
    </source>
</reference>
<reference evidence="4" key="1">
    <citation type="journal article" date="2014" name="Int. J. Syst. Evol. Microbiol.">
        <title>Complete genome sequence of Corynebacterium casei LMG S-19264T (=DSM 44701T), isolated from a smear-ripened cheese.</title>
        <authorList>
            <consortium name="US DOE Joint Genome Institute (JGI-PGF)"/>
            <person name="Walter F."/>
            <person name="Albersmeier A."/>
            <person name="Kalinowski J."/>
            <person name="Ruckert C."/>
        </authorList>
    </citation>
    <scope>NUCLEOTIDE SEQUENCE</scope>
    <source>
        <strain evidence="4">CGMCC 1.15322</strain>
    </source>
</reference>
<evidence type="ECO:0000313" key="4">
    <source>
        <dbReference type="EMBL" id="GGA99427.1"/>
    </source>
</evidence>